<organism evidence="3 4">
    <name type="scientific">Paramecium sonneborni</name>
    <dbReference type="NCBI Taxonomy" id="65129"/>
    <lineage>
        <taxon>Eukaryota</taxon>
        <taxon>Sar</taxon>
        <taxon>Alveolata</taxon>
        <taxon>Ciliophora</taxon>
        <taxon>Intramacronucleata</taxon>
        <taxon>Oligohymenophorea</taxon>
        <taxon>Peniculida</taxon>
        <taxon>Parameciidae</taxon>
        <taxon>Paramecium</taxon>
    </lineage>
</organism>
<evidence type="ECO:0000256" key="1">
    <source>
        <dbReference type="SAM" id="Phobius"/>
    </source>
</evidence>
<protein>
    <recommendedName>
        <fullName evidence="2">G domain-containing protein</fullName>
    </recommendedName>
</protein>
<dbReference type="EMBL" id="CAJJDN010000069">
    <property type="protein sequence ID" value="CAD8098164.1"/>
    <property type="molecule type" value="Genomic_DNA"/>
</dbReference>
<proteinExistence type="predicted"/>
<dbReference type="AlphaFoldDB" id="A0A8S1P5P2"/>
<gene>
    <name evidence="3" type="ORF">PSON_ATCC_30995.1.T0690260</name>
</gene>
<dbReference type="OrthoDB" id="305415at2759"/>
<evidence type="ECO:0000259" key="2">
    <source>
        <dbReference type="Pfam" id="PF01926"/>
    </source>
</evidence>
<dbReference type="GO" id="GO:0005525">
    <property type="term" value="F:GTP binding"/>
    <property type="evidence" value="ECO:0007669"/>
    <property type="project" value="InterPro"/>
</dbReference>
<name>A0A8S1P5P2_9CILI</name>
<keyword evidence="1" id="KW-0812">Transmembrane</keyword>
<feature type="transmembrane region" description="Helical" evidence="1">
    <location>
        <begin position="25"/>
        <end position="44"/>
    </location>
</feature>
<comment type="caution">
    <text evidence="3">The sequence shown here is derived from an EMBL/GenBank/DDBJ whole genome shotgun (WGS) entry which is preliminary data.</text>
</comment>
<evidence type="ECO:0000313" key="4">
    <source>
        <dbReference type="Proteomes" id="UP000692954"/>
    </source>
</evidence>
<dbReference type="Proteomes" id="UP000692954">
    <property type="component" value="Unassembled WGS sequence"/>
</dbReference>
<dbReference type="InterPro" id="IPR006073">
    <property type="entry name" value="GTP-bd"/>
</dbReference>
<feature type="domain" description="G" evidence="2">
    <location>
        <begin position="61"/>
        <end position="164"/>
    </location>
</feature>
<dbReference type="Pfam" id="PF01926">
    <property type="entry name" value="MMR_HSR1"/>
    <property type="match status" value="1"/>
</dbReference>
<keyword evidence="1" id="KW-0472">Membrane</keyword>
<keyword evidence="4" id="KW-1185">Reference proteome</keyword>
<accession>A0A8S1P5P2</accession>
<evidence type="ECO:0000313" key="3">
    <source>
        <dbReference type="EMBL" id="CAD8098164.1"/>
    </source>
</evidence>
<reference evidence="3" key="1">
    <citation type="submission" date="2021-01" db="EMBL/GenBank/DDBJ databases">
        <authorList>
            <consortium name="Genoscope - CEA"/>
            <person name="William W."/>
        </authorList>
    </citation>
    <scope>NUCLEOTIDE SEQUENCE</scope>
</reference>
<keyword evidence="1" id="KW-1133">Transmembrane helix</keyword>
<sequence>MDSEKQLLENKNFILQLDECSISKYTNIFLIGIIVIIILSFYYYHYRSKQPSQNKSTNKKLILIGQSGVGKTKIFNIASENKIQRKENQNQTSSLYEFNIGNNLEIVDTPSIEFETSHYLREEIIEKFTRYFKENFNLIQKFYIVVNFERTDIMKNKILKTLKYFKKFKFMINIIVTQFQLSEDDVKDQQNLKEGFSHFVDNPQNIYFIRDDIQCEELKQLFIETAGVLDYKDTIFEDVDGDEIQQNAENLKQMILDGKQYLSVQAQQ</sequence>